<evidence type="ECO:0000313" key="2">
    <source>
        <dbReference type="Proteomes" id="UP000298030"/>
    </source>
</evidence>
<protein>
    <submittedName>
        <fullName evidence="1">Uncharacterized protein</fullName>
    </submittedName>
</protein>
<proteinExistence type="predicted"/>
<sequence>MLMFYSRMGGQNTDRSSRPCSSLEEIRLVHDPHDGLTAWPSQLDLLDRSTLEAFGPAKSNPAVAAAWEAGLLSLMRIPSNPMSINPLTIKRHHDMMKRREGGSDLNLDKRDLRILAFLSRISQWDPQDGAIPGDKLFNFRKRAAALCEKWKPHLLRNYRSAPYRWYRINRFSAKLVYVGPAPDETDQELWANILGYDSRERERTESWRSVILLDGFRDDLTVLRDVLA</sequence>
<evidence type="ECO:0000313" key="1">
    <source>
        <dbReference type="EMBL" id="TEB21497.1"/>
    </source>
</evidence>
<dbReference type="EMBL" id="QPFP01000109">
    <property type="protein sequence ID" value="TEB21497.1"/>
    <property type="molecule type" value="Genomic_DNA"/>
</dbReference>
<keyword evidence="2" id="KW-1185">Reference proteome</keyword>
<accession>A0A4Y7SHX8</accession>
<reference evidence="1 2" key="1">
    <citation type="journal article" date="2019" name="Nat. Ecol. Evol.">
        <title>Megaphylogeny resolves global patterns of mushroom evolution.</title>
        <authorList>
            <person name="Varga T."/>
            <person name="Krizsan K."/>
            <person name="Foldi C."/>
            <person name="Dima B."/>
            <person name="Sanchez-Garcia M."/>
            <person name="Sanchez-Ramirez S."/>
            <person name="Szollosi G.J."/>
            <person name="Szarkandi J.G."/>
            <person name="Papp V."/>
            <person name="Albert L."/>
            <person name="Andreopoulos W."/>
            <person name="Angelini C."/>
            <person name="Antonin V."/>
            <person name="Barry K.W."/>
            <person name="Bougher N.L."/>
            <person name="Buchanan P."/>
            <person name="Buyck B."/>
            <person name="Bense V."/>
            <person name="Catcheside P."/>
            <person name="Chovatia M."/>
            <person name="Cooper J."/>
            <person name="Damon W."/>
            <person name="Desjardin D."/>
            <person name="Finy P."/>
            <person name="Geml J."/>
            <person name="Haridas S."/>
            <person name="Hughes K."/>
            <person name="Justo A."/>
            <person name="Karasinski D."/>
            <person name="Kautmanova I."/>
            <person name="Kiss B."/>
            <person name="Kocsube S."/>
            <person name="Kotiranta H."/>
            <person name="LaButti K.M."/>
            <person name="Lechner B.E."/>
            <person name="Liimatainen K."/>
            <person name="Lipzen A."/>
            <person name="Lukacs Z."/>
            <person name="Mihaltcheva S."/>
            <person name="Morgado L.N."/>
            <person name="Niskanen T."/>
            <person name="Noordeloos M.E."/>
            <person name="Ohm R.A."/>
            <person name="Ortiz-Santana B."/>
            <person name="Ovrebo C."/>
            <person name="Racz N."/>
            <person name="Riley R."/>
            <person name="Savchenko A."/>
            <person name="Shiryaev A."/>
            <person name="Soop K."/>
            <person name="Spirin V."/>
            <person name="Szebenyi C."/>
            <person name="Tomsovsky M."/>
            <person name="Tulloss R.E."/>
            <person name="Uehling J."/>
            <person name="Grigoriev I.V."/>
            <person name="Vagvolgyi C."/>
            <person name="Papp T."/>
            <person name="Martin F.M."/>
            <person name="Miettinen O."/>
            <person name="Hibbett D.S."/>
            <person name="Nagy L.G."/>
        </authorList>
    </citation>
    <scope>NUCLEOTIDE SEQUENCE [LARGE SCALE GENOMIC DNA]</scope>
    <source>
        <strain evidence="1 2">FP101781</strain>
    </source>
</reference>
<comment type="caution">
    <text evidence="1">The sequence shown here is derived from an EMBL/GenBank/DDBJ whole genome shotgun (WGS) entry which is preliminary data.</text>
</comment>
<name>A0A4Y7SHX8_COPMI</name>
<dbReference type="Proteomes" id="UP000298030">
    <property type="component" value="Unassembled WGS sequence"/>
</dbReference>
<organism evidence="1 2">
    <name type="scientific">Coprinellus micaceus</name>
    <name type="common">Glistening ink-cap mushroom</name>
    <name type="synonym">Coprinus micaceus</name>
    <dbReference type="NCBI Taxonomy" id="71717"/>
    <lineage>
        <taxon>Eukaryota</taxon>
        <taxon>Fungi</taxon>
        <taxon>Dikarya</taxon>
        <taxon>Basidiomycota</taxon>
        <taxon>Agaricomycotina</taxon>
        <taxon>Agaricomycetes</taxon>
        <taxon>Agaricomycetidae</taxon>
        <taxon>Agaricales</taxon>
        <taxon>Agaricineae</taxon>
        <taxon>Psathyrellaceae</taxon>
        <taxon>Coprinellus</taxon>
    </lineage>
</organism>
<dbReference type="AlphaFoldDB" id="A0A4Y7SHX8"/>
<gene>
    <name evidence="1" type="ORF">FA13DRAFT_100942</name>
</gene>